<dbReference type="NCBIfam" id="TIGR01509">
    <property type="entry name" value="HAD-SF-IA-v3"/>
    <property type="match status" value="1"/>
</dbReference>
<dbReference type="SUPFAM" id="SSF56784">
    <property type="entry name" value="HAD-like"/>
    <property type="match status" value="1"/>
</dbReference>
<dbReference type="InterPro" id="IPR023214">
    <property type="entry name" value="HAD_sf"/>
</dbReference>
<dbReference type="Gene3D" id="3.40.50.1000">
    <property type="entry name" value="HAD superfamily/HAD-like"/>
    <property type="match status" value="1"/>
</dbReference>
<gene>
    <name evidence="1" type="ORF">BSQ49_06145</name>
</gene>
<organism evidence="1 2">
    <name type="scientific">Liquorilactobacillus hordei</name>
    <dbReference type="NCBI Taxonomy" id="468911"/>
    <lineage>
        <taxon>Bacteria</taxon>
        <taxon>Bacillati</taxon>
        <taxon>Bacillota</taxon>
        <taxon>Bacilli</taxon>
        <taxon>Lactobacillales</taxon>
        <taxon>Lactobacillaceae</taxon>
        <taxon>Liquorilactobacillus</taxon>
    </lineage>
</organism>
<dbReference type="InterPro" id="IPR036412">
    <property type="entry name" value="HAD-like_sf"/>
</dbReference>
<dbReference type="InterPro" id="IPR023198">
    <property type="entry name" value="PGP-like_dom2"/>
</dbReference>
<protein>
    <recommendedName>
        <fullName evidence="3">Hydrolase</fullName>
    </recommendedName>
</protein>
<dbReference type="Proteomes" id="UP000314960">
    <property type="component" value="Chromosome"/>
</dbReference>
<dbReference type="Gene3D" id="1.10.150.240">
    <property type="entry name" value="Putative phosphatase, domain 2"/>
    <property type="match status" value="1"/>
</dbReference>
<proteinExistence type="predicted"/>
<sequence>MIQKRRDFLTKAVIFDLDGLLIDSEVISLMMYQQMVHEYGHKMTKKMYTQNYSGRSAAQNMYSLINNFDLPLTFEEGIMKSQKIEKKLLKNGISLKESALELLQFLRKNDYRIALASSSTPERAIRILKTTHIDCYFDCLTFANEVTNGKPSPEIFIKTSIKLQQPLSECLILEDSEAGIQAAYSAKISVICVPDIKYPRPCYAKMTKKIYSSLKDIIIYLKINKKIK</sequence>
<dbReference type="InterPro" id="IPR006439">
    <property type="entry name" value="HAD-SF_hydro_IA"/>
</dbReference>
<dbReference type="Pfam" id="PF13419">
    <property type="entry name" value="HAD_2"/>
    <property type="match status" value="1"/>
</dbReference>
<dbReference type="CDD" id="cd07505">
    <property type="entry name" value="HAD_BPGM-like"/>
    <property type="match status" value="1"/>
</dbReference>
<evidence type="ECO:0000313" key="1">
    <source>
        <dbReference type="EMBL" id="AUJ29808.1"/>
    </source>
</evidence>
<dbReference type="SFLD" id="SFLDG01129">
    <property type="entry name" value="C1.5:_HAD__Beta-PGM__Phosphata"/>
    <property type="match status" value="1"/>
</dbReference>
<evidence type="ECO:0008006" key="3">
    <source>
        <dbReference type="Google" id="ProtNLM"/>
    </source>
</evidence>
<accession>A0A3Q8CC85</accession>
<reference evidence="1 2" key="1">
    <citation type="submission" date="2016-11" db="EMBL/GenBank/DDBJ databases">
        <title>Interaction between Lactobacillus species and yeast in water kefir.</title>
        <authorList>
            <person name="Behr J."/>
            <person name="Xu D."/>
            <person name="Vogel R.F."/>
        </authorList>
    </citation>
    <scope>NUCLEOTIDE SEQUENCE [LARGE SCALE GENOMIC DNA]</scope>
    <source>
        <strain evidence="1 2">TMW 1.1822</strain>
    </source>
</reference>
<dbReference type="EMBL" id="CP018176">
    <property type="protein sequence ID" value="AUJ29808.1"/>
    <property type="molecule type" value="Genomic_DNA"/>
</dbReference>
<dbReference type="KEGG" id="lhw:BSQ49_06145"/>
<dbReference type="PANTHER" id="PTHR18901:SF38">
    <property type="entry name" value="PSEUDOURIDINE-5'-PHOSPHATASE"/>
    <property type="match status" value="1"/>
</dbReference>
<dbReference type="AlphaFoldDB" id="A0A3Q8CC85"/>
<dbReference type="PANTHER" id="PTHR18901">
    <property type="entry name" value="2-DEOXYGLUCOSE-6-PHOSPHATE PHOSPHATASE 2"/>
    <property type="match status" value="1"/>
</dbReference>
<dbReference type="InterPro" id="IPR041492">
    <property type="entry name" value="HAD_2"/>
</dbReference>
<evidence type="ECO:0000313" key="2">
    <source>
        <dbReference type="Proteomes" id="UP000314960"/>
    </source>
</evidence>
<name>A0A3Q8CC85_9LACO</name>
<dbReference type="SFLD" id="SFLDS00003">
    <property type="entry name" value="Haloacid_Dehalogenase"/>
    <property type="match status" value="1"/>
</dbReference>